<evidence type="ECO:0000313" key="3">
    <source>
        <dbReference type="EMBL" id="TJZ61266.1"/>
    </source>
</evidence>
<gene>
    <name evidence="3" type="ORF">FAZ15_08690</name>
</gene>
<dbReference type="AlphaFoldDB" id="A0A4U0P1V3"/>
<dbReference type="OrthoDB" id="1086219at2"/>
<proteinExistence type="predicted"/>
<feature type="chain" id="PRO_5020415655" evidence="2">
    <location>
        <begin position="19"/>
        <end position="897"/>
    </location>
</feature>
<comment type="caution">
    <text evidence="3">The sequence shown here is derived from an EMBL/GenBank/DDBJ whole genome shotgun (WGS) entry which is preliminary data.</text>
</comment>
<keyword evidence="3" id="KW-0675">Receptor</keyword>
<keyword evidence="4" id="KW-1185">Reference proteome</keyword>
<dbReference type="Proteomes" id="UP000306808">
    <property type="component" value="Unassembled WGS sequence"/>
</dbReference>
<feature type="region of interest" description="Disordered" evidence="1">
    <location>
        <begin position="395"/>
        <end position="425"/>
    </location>
</feature>
<reference evidence="3 4" key="1">
    <citation type="submission" date="2019-04" db="EMBL/GenBank/DDBJ databases">
        <title>Sphingobacterium olei sp. nov., isolated from oil-contaminated soil.</title>
        <authorList>
            <person name="Liu B."/>
        </authorList>
    </citation>
    <scope>NUCLEOTIDE SEQUENCE [LARGE SCALE GENOMIC DNA]</scope>
    <source>
        <strain evidence="3 4">HAL-9</strain>
    </source>
</reference>
<evidence type="ECO:0000256" key="2">
    <source>
        <dbReference type="SAM" id="SignalP"/>
    </source>
</evidence>
<feature type="compositionally biased region" description="Polar residues" evidence="1">
    <location>
        <begin position="395"/>
        <end position="409"/>
    </location>
</feature>
<keyword evidence="2" id="KW-0732">Signal</keyword>
<dbReference type="EMBL" id="SUME01000003">
    <property type="protein sequence ID" value="TJZ61266.1"/>
    <property type="molecule type" value="Genomic_DNA"/>
</dbReference>
<dbReference type="SUPFAM" id="SSF56935">
    <property type="entry name" value="Porins"/>
    <property type="match status" value="1"/>
</dbReference>
<dbReference type="RefSeq" id="WP_136900922.1">
    <property type="nucleotide sequence ID" value="NZ_SUME01000003.1"/>
</dbReference>
<evidence type="ECO:0000313" key="4">
    <source>
        <dbReference type="Proteomes" id="UP000306808"/>
    </source>
</evidence>
<feature type="signal peptide" evidence="2">
    <location>
        <begin position="1"/>
        <end position="18"/>
    </location>
</feature>
<organism evidence="3 4">
    <name type="scientific">Sphingobacterium olei</name>
    <dbReference type="NCBI Taxonomy" id="2571155"/>
    <lineage>
        <taxon>Bacteria</taxon>
        <taxon>Pseudomonadati</taxon>
        <taxon>Bacteroidota</taxon>
        <taxon>Sphingobacteriia</taxon>
        <taxon>Sphingobacteriales</taxon>
        <taxon>Sphingobacteriaceae</taxon>
        <taxon>Sphingobacterium</taxon>
    </lineage>
</organism>
<protein>
    <submittedName>
        <fullName evidence="3">TonB-dependent receptor</fullName>
    </submittedName>
</protein>
<accession>A0A4U0P1V3</accession>
<feature type="compositionally biased region" description="Low complexity" evidence="1">
    <location>
        <begin position="415"/>
        <end position="425"/>
    </location>
</feature>
<name>A0A4U0P1V3_9SPHI</name>
<evidence type="ECO:0000256" key="1">
    <source>
        <dbReference type="SAM" id="MobiDB-lite"/>
    </source>
</evidence>
<sequence>MRFIVLLCLFFCSTSLLAQNKGKIRGILYSSEKEALEKATVAILHAQDSTVLSYSLSNENGKFSFIKLPVNQNLILYISHINATAEYINFNLSNEEEYDFKEITLSPTSLEEVVIEMTPPIRMNKDTLEYNAKYFKTRPNANVEELLQKLPGLQVNLDGSIYYQGKAVQSVRLNNKDFFNEDMTIATRNLDASMIDKVQVFREKGESKQVVLDDSDLPVIINLKTKREFVKAQFGKFYGGGGTRDRYEAGALVNTFRDTLQISFIGYANNLSRKGFDYSELSQQGGFGRAENNSSSYSYYGGLQNNLSGAVNINYDIAKKLKTNFLYSFEQQNDYTRNTGNNQNFYNDTTINGTNFSNATYKDYRHKIRAFARYHIDTTSFISYDLNLNLSKRTSDGSNENSSFQNESTPVHIGNSANNNLNNSPSLRHNFRYEKKFSNKWVLSLSNDVNVSNSKGDRNNLSYGRYYLFGDSVIDQHINEIERSNTQRIGNTLNLQVPYKKIFTTDIYAKYNIEMEDQTEDIYSKINSDYFEDKEDITNDKKMNADAAFLGTKVNYRISKRIRGSIGVEWLNMDRRYNFYEKNEDIQKIQNYWLPNMSLNVYDLNLSYSKAVNLPSFYRFIAVNSDLYPTRLSYASPYFDNEIQENLRIQYFKHFQKLKLNLSFYGNYTLVDKSIGYSNTYDVETSTSTSQYYQADGVDRFSMGGNFRKEIIQHKTWNIYVNGNYNFYSYPSIGTTNGIENKSTPTNISGNQTLNISWNNKVSLSPSYNFNASKSTNSSDDPSFRDIQTTTHDFGAGLRLSDIHKITFETSYNIKNQPSSIDNARRNIHLVNASVYYPVMGKGELKLTVFDLLNQNQNVYRYSSSNYIGYGEQLTQKQYFMLGFVYKFLTSSDKNKK</sequence>